<dbReference type="AlphaFoldDB" id="A0A2M9Q7R1"/>
<dbReference type="EMBL" id="PHQY01000479">
    <property type="protein sequence ID" value="PJO44107.1"/>
    <property type="molecule type" value="Genomic_DNA"/>
</dbReference>
<accession>A0A2M9Q7R1</accession>
<reference evidence="1 2" key="1">
    <citation type="submission" date="2017-11" db="EMBL/GenBank/DDBJ databases">
        <title>Bacterial isolate from king chilli rhizosphere.</title>
        <authorList>
            <person name="Takhelmayum P."/>
            <person name="Sarangthem I."/>
        </authorList>
    </citation>
    <scope>NUCLEOTIDE SEQUENCE [LARGE SCALE GENOMIC DNA]</scope>
    <source>
        <strain evidence="2">t26</strain>
    </source>
</reference>
<comment type="caution">
    <text evidence="1">The sequence shown here is derived from an EMBL/GenBank/DDBJ whole genome shotgun (WGS) entry which is preliminary data.</text>
</comment>
<evidence type="ECO:0000313" key="1">
    <source>
        <dbReference type="EMBL" id="PJO44107.1"/>
    </source>
</evidence>
<gene>
    <name evidence="1" type="ORF">CWD94_08740</name>
</gene>
<proteinExistence type="predicted"/>
<protein>
    <submittedName>
        <fullName evidence="1">Uncharacterized protein</fullName>
    </submittedName>
</protein>
<organism evidence="1 2">
    <name type="scientific">Lysinibacillus xylanilyticus</name>
    <dbReference type="NCBI Taxonomy" id="582475"/>
    <lineage>
        <taxon>Bacteria</taxon>
        <taxon>Bacillati</taxon>
        <taxon>Bacillota</taxon>
        <taxon>Bacilli</taxon>
        <taxon>Bacillales</taxon>
        <taxon>Bacillaceae</taxon>
        <taxon>Lysinibacillus</taxon>
    </lineage>
</organism>
<dbReference type="Proteomes" id="UP000232101">
    <property type="component" value="Unassembled WGS sequence"/>
</dbReference>
<evidence type="ECO:0000313" key="2">
    <source>
        <dbReference type="Proteomes" id="UP000232101"/>
    </source>
</evidence>
<sequence>KKSEPNHFSYKDKKIHLSSLRIEQERTDAAHTLSKESEADFTFYIFARILMEDFFSLPQFITFYLLQT</sequence>
<dbReference type="RefSeq" id="WP_232733140.1">
    <property type="nucleotide sequence ID" value="NZ_PHQY01000479.1"/>
</dbReference>
<feature type="non-terminal residue" evidence="1">
    <location>
        <position position="1"/>
    </location>
</feature>
<name>A0A2M9Q7R1_9BACI</name>